<name>A0A381SKU0_9ZZZZ</name>
<dbReference type="InterPro" id="IPR016171">
    <property type="entry name" value="Vanillyl_alc_oxidase_C-sub2"/>
</dbReference>
<dbReference type="Gene3D" id="1.10.45.10">
    <property type="entry name" value="Vanillyl-alcohol Oxidase, Chain A, domain 4"/>
    <property type="match status" value="1"/>
</dbReference>
<protein>
    <recommendedName>
        <fullName evidence="6">FAD-binding oxidoreductase/transferase type 4 C-terminal domain-containing protein</fullName>
    </recommendedName>
</protein>
<reference evidence="7" key="1">
    <citation type="submission" date="2018-05" db="EMBL/GenBank/DDBJ databases">
        <authorList>
            <person name="Lanie J.A."/>
            <person name="Ng W.-L."/>
            <person name="Kazmierczak K.M."/>
            <person name="Andrzejewski T.M."/>
            <person name="Davidsen T.M."/>
            <person name="Wayne K.J."/>
            <person name="Tettelin H."/>
            <person name="Glass J.I."/>
            <person name="Rusch D."/>
            <person name="Podicherti R."/>
            <person name="Tsui H.-C.T."/>
            <person name="Winkler M.E."/>
        </authorList>
    </citation>
    <scope>NUCLEOTIDE SEQUENCE</scope>
</reference>
<dbReference type="GO" id="GO:0050660">
    <property type="term" value="F:flavin adenine dinucleotide binding"/>
    <property type="evidence" value="ECO:0007669"/>
    <property type="project" value="InterPro"/>
</dbReference>
<dbReference type="AlphaFoldDB" id="A0A381SKU0"/>
<dbReference type="GO" id="GO:0016491">
    <property type="term" value="F:oxidoreductase activity"/>
    <property type="evidence" value="ECO:0007669"/>
    <property type="project" value="UniProtKB-KW"/>
</dbReference>
<dbReference type="PANTHER" id="PTHR43716:SF1">
    <property type="entry name" value="D-2-HYDROXYGLUTARATE DEHYDROGENASE, MITOCHONDRIAL"/>
    <property type="match status" value="1"/>
</dbReference>
<organism evidence="7">
    <name type="scientific">marine metagenome</name>
    <dbReference type="NCBI Taxonomy" id="408172"/>
    <lineage>
        <taxon>unclassified sequences</taxon>
        <taxon>metagenomes</taxon>
        <taxon>ecological metagenomes</taxon>
    </lineage>
</organism>
<dbReference type="InterPro" id="IPR016164">
    <property type="entry name" value="FAD-linked_Oxase-like_C"/>
</dbReference>
<dbReference type="PANTHER" id="PTHR43716">
    <property type="entry name" value="D-2-HYDROXYGLUTARATE DEHYDROGENASE, MITOCHONDRIAL"/>
    <property type="match status" value="1"/>
</dbReference>
<comment type="cofactor">
    <cofactor evidence="1">
        <name>FAD</name>
        <dbReference type="ChEBI" id="CHEBI:57692"/>
    </cofactor>
</comment>
<sequence>MTPFALLLRASKSHQVPAFFQPEYVTIRRFLGFARDHHLRIDEIIYSLIQELNGVVSAEHGIGFMKKQFLPYNKTGSEITLMKAFTQTIDPDGILTPGRIF</sequence>
<gene>
    <name evidence="7" type="ORF">METZ01_LOCUS56923</name>
</gene>
<evidence type="ECO:0000256" key="4">
    <source>
        <dbReference type="ARBA" id="ARBA00022827"/>
    </source>
</evidence>
<dbReference type="Pfam" id="PF02913">
    <property type="entry name" value="FAD-oxidase_C"/>
    <property type="match status" value="1"/>
</dbReference>
<keyword evidence="3" id="KW-0285">Flavoprotein</keyword>
<keyword evidence="4" id="KW-0274">FAD</keyword>
<comment type="similarity">
    <text evidence="2">Belongs to the FAD-binding oxidoreductase/transferase type 4 family.</text>
</comment>
<evidence type="ECO:0000259" key="6">
    <source>
        <dbReference type="Pfam" id="PF02913"/>
    </source>
</evidence>
<dbReference type="InterPro" id="IPR004113">
    <property type="entry name" value="FAD-bd_oxidored_4_C"/>
</dbReference>
<evidence type="ECO:0000256" key="5">
    <source>
        <dbReference type="ARBA" id="ARBA00023002"/>
    </source>
</evidence>
<evidence type="ECO:0000256" key="1">
    <source>
        <dbReference type="ARBA" id="ARBA00001974"/>
    </source>
</evidence>
<proteinExistence type="inferred from homology"/>
<dbReference type="InterPro" id="IPR051264">
    <property type="entry name" value="FAD-oxidored/transferase_4"/>
</dbReference>
<evidence type="ECO:0000256" key="3">
    <source>
        <dbReference type="ARBA" id="ARBA00022630"/>
    </source>
</evidence>
<accession>A0A381SKU0</accession>
<dbReference type="FunFam" id="1.10.45.10:FF:000001">
    <property type="entry name" value="D-lactate dehydrogenase mitochondrial"/>
    <property type="match status" value="1"/>
</dbReference>
<keyword evidence="5" id="KW-0560">Oxidoreductase</keyword>
<dbReference type="EMBL" id="UINC01003184">
    <property type="protein sequence ID" value="SVA04069.1"/>
    <property type="molecule type" value="Genomic_DNA"/>
</dbReference>
<feature type="domain" description="FAD-binding oxidoreductase/transferase type 4 C-terminal" evidence="6">
    <location>
        <begin position="42"/>
        <end position="99"/>
    </location>
</feature>
<evidence type="ECO:0000313" key="7">
    <source>
        <dbReference type="EMBL" id="SVA04069.1"/>
    </source>
</evidence>
<evidence type="ECO:0000256" key="2">
    <source>
        <dbReference type="ARBA" id="ARBA00008000"/>
    </source>
</evidence>
<dbReference type="GO" id="GO:0022904">
    <property type="term" value="P:respiratory electron transport chain"/>
    <property type="evidence" value="ECO:0007669"/>
    <property type="project" value="TreeGrafter"/>
</dbReference>
<dbReference type="SUPFAM" id="SSF55103">
    <property type="entry name" value="FAD-linked oxidases, C-terminal domain"/>
    <property type="match status" value="1"/>
</dbReference>